<reference evidence="2" key="1">
    <citation type="journal article" date="2022" name="bioRxiv">
        <title>Sequencing and chromosome-scale assembly of the giantPleurodeles waltlgenome.</title>
        <authorList>
            <person name="Brown T."/>
            <person name="Elewa A."/>
            <person name="Iarovenko S."/>
            <person name="Subramanian E."/>
            <person name="Araus A.J."/>
            <person name="Petzold A."/>
            <person name="Susuki M."/>
            <person name="Suzuki K.-i.T."/>
            <person name="Hayashi T."/>
            <person name="Toyoda A."/>
            <person name="Oliveira C."/>
            <person name="Osipova E."/>
            <person name="Leigh N.D."/>
            <person name="Simon A."/>
            <person name="Yun M.H."/>
        </authorList>
    </citation>
    <scope>NUCLEOTIDE SEQUENCE</scope>
    <source>
        <strain evidence="2">20211129_DDA</strain>
        <tissue evidence="2">Liver</tissue>
    </source>
</reference>
<name>A0AAV7S6J9_PLEWA</name>
<gene>
    <name evidence="2" type="ORF">NDU88_000928</name>
</gene>
<dbReference type="Proteomes" id="UP001066276">
    <property type="component" value="Chromosome 4_2"/>
</dbReference>
<sequence length="187" mass="21159">MAVFPGKTTYTHSQYMGHFGEARHGARGISDHSPVMITLKGCKRDYAAIPGIDPWYLRDQVIREQLWEGTDLFFKENVGSVSFRCTLSEAFKAVLRGQAQALIGGKKKENTLQIEALEREVGTLQDQLPGDGSEELRQRLIAKQTELRELAEDDAREYALATQRRLYDTGDKASKLLAWLDRRDKEG</sequence>
<keyword evidence="1" id="KW-0175">Coiled coil</keyword>
<organism evidence="2 3">
    <name type="scientific">Pleurodeles waltl</name>
    <name type="common">Iberian ribbed newt</name>
    <dbReference type="NCBI Taxonomy" id="8319"/>
    <lineage>
        <taxon>Eukaryota</taxon>
        <taxon>Metazoa</taxon>
        <taxon>Chordata</taxon>
        <taxon>Craniata</taxon>
        <taxon>Vertebrata</taxon>
        <taxon>Euteleostomi</taxon>
        <taxon>Amphibia</taxon>
        <taxon>Batrachia</taxon>
        <taxon>Caudata</taxon>
        <taxon>Salamandroidea</taxon>
        <taxon>Salamandridae</taxon>
        <taxon>Pleurodelinae</taxon>
        <taxon>Pleurodeles</taxon>
    </lineage>
</organism>
<dbReference type="EMBL" id="JANPWB010000008">
    <property type="protein sequence ID" value="KAJ1160426.1"/>
    <property type="molecule type" value="Genomic_DNA"/>
</dbReference>
<evidence type="ECO:0000313" key="3">
    <source>
        <dbReference type="Proteomes" id="UP001066276"/>
    </source>
</evidence>
<feature type="coiled-coil region" evidence="1">
    <location>
        <begin position="107"/>
        <end position="153"/>
    </location>
</feature>
<protein>
    <submittedName>
        <fullName evidence="2">Uncharacterized protein</fullName>
    </submittedName>
</protein>
<accession>A0AAV7S6J9</accession>
<proteinExistence type="predicted"/>
<evidence type="ECO:0000313" key="2">
    <source>
        <dbReference type="EMBL" id="KAJ1160426.1"/>
    </source>
</evidence>
<keyword evidence="3" id="KW-1185">Reference proteome</keyword>
<dbReference type="AlphaFoldDB" id="A0AAV7S6J9"/>
<comment type="caution">
    <text evidence="2">The sequence shown here is derived from an EMBL/GenBank/DDBJ whole genome shotgun (WGS) entry which is preliminary data.</text>
</comment>
<evidence type="ECO:0000256" key="1">
    <source>
        <dbReference type="SAM" id="Coils"/>
    </source>
</evidence>